<dbReference type="PRINTS" id="PR00502">
    <property type="entry name" value="NUDIXFAMILY"/>
</dbReference>
<organism evidence="5 6">
    <name type="scientific">Sinisalibacter lacisalsi</name>
    <dbReference type="NCBI Taxonomy" id="1526570"/>
    <lineage>
        <taxon>Bacteria</taxon>
        <taxon>Pseudomonadati</taxon>
        <taxon>Pseudomonadota</taxon>
        <taxon>Alphaproteobacteria</taxon>
        <taxon>Rhodobacterales</taxon>
        <taxon>Roseobacteraceae</taxon>
        <taxon>Sinisalibacter</taxon>
    </lineage>
</organism>
<dbReference type="Pfam" id="PF00293">
    <property type="entry name" value="NUDIX"/>
    <property type="match status" value="1"/>
</dbReference>
<comment type="similarity">
    <text evidence="3">Belongs to the Nudix hydrolase family.</text>
</comment>
<gene>
    <name evidence="5" type="ORF">GCM10011358_16370</name>
</gene>
<feature type="domain" description="Nudix hydrolase" evidence="4">
    <location>
        <begin position="5"/>
        <end position="137"/>
    </location>
</feature>
<evidence type="ECO:0000313" key="6">
    <source>
        <dbReference type="Proteomes" id="UP000617355"/>
    </source>
</evidence>
<dbReference type="PANTHER" id="PTHR43736:SF1">
    <property type="entry name" value="DIHYDRONEOPTERIN TRIPHOSPHATE DIPHOSPHATASE"/>
    <property type="match status" value="1"/>
</dbReference>
<comment type="caution">
    <text evidence="5">The sequence shown here is derived from an EMBL/GenBank/DDBJ whole genome shotgun (WGS) entry which is preliminary data.</text>
</comment>
<dbReference type="CDD" id="cd04673">
    <property type="entry name" value="NUDIX_ADPRase"/>
    <property type="match status" value="1"/>
</dbReference>
<keyword evidence="6" id="KW-1185">Reference proteome</keyword>
<proteinExistence type="inferred from homology"/>
<accession>A0ABQ1QL97</accession>
<dbReference type="InterPro" id="IPR020084">
    <property type="entry name" value="NUDIX_hydrolase_CS"/>
</dbReference>
<reference evidence="6" key="1">
    <citation type="journal article" date="2019" name="Int. J. Syst. Evol. Microbiol.">
        <title>The Global Catalogue of Microorganisms (GCM) 10K type strain sequencing project: providing services to taxonomists for standard genome sequencing and annotation.</title>
        <authorList>
            <consortium name="The Broad Institute Genomics Platform"/>
            <consortium name="The Broad Institute Genome Sequencing Center for Infectious Disease"/>
            <person name="Wu L."/>
            <person name="Ma J."/>
        </authorList>
    </citation>
    <scope>NUCLEOTIDE SEQUENCE [LARGE SCALE GENOMIC DNA]</scope>
    <source>
        <strain evidence="6">CGMCC 1.12922</strain>
    </source>
</reference>
<evidence type="ECO:0000259" key="4">
    <source>
        <dbReference type="PROSITE" id="PS51462"/>
    </source>
</evidence>
<evidence type="ECO:0000256" key="1">
    <source>
        <dbReference type="ARBA" id="ARBA00001946"/>
    </source>
</evidence>
<dbReference type="PROSITE" id="PS51462">
    <property type="entry name" value="NUDIX"/>
    <property type="match status" value="1"/>
</dbReference>
<keyword evidence="2 3" id="KW-0378">Hydrolase</keyword>
<dbReference type="Gene3D" id="3.90.79.10">
    <property type="entry name" value="Nucleoside Triphosphate Pyrophosphohydrolase"/>
    <property type="match status" value="1"/>
</dbReference>
<dbReference type="EMBL" id="BMGI01000002">
    <property type="protein sequence ID" value="GGD32975.1"/>
    <property type="molecule type" value="Genomic_DNA"/>
</dbReference>
<evidence type="ECO:0000313" key="5">
    <source>
        <dbReference type="EMBL" id="GGD32975.1"/>
    </source>
</evidence>
<evidence type="ECO:0000256" key="2">
    <source>
        <dbReference type="ARBA" id="ARBA00022801"/>
    </source>
</evidence>
<protein>
    <recommendedName>
        <fullName evidence="4">Nudix hydrolase domain-containing protein</fullName>
    </recommendedName>
</protein>
<dbReference type="RefSeq" id="WP_188527142.1">
    <property type="nucleotide sequence ID" value="NZ_BMGI01000002.1"/>
</dbReference>
<dbReference type="PANTHER" id="PTHR43736">
    <property type="entry name" value="ADP-RIBOSE PYROPHOSPHATASE"/>
    <property type="match status" value="1"/>
</dbReference>
<dbReference type="InterPro" id="IPR000086">
    <property type="entry name" value="NUDIX_hydrolase_dom"/>
</dbReference>
<dbReference type="InterPro" id="IPR020476">
    <property type="entry name" value="Nudix_hydrolase"/>
</dbReference>
<dbReference type="PROSITE" id="PS00893">
    <property type="entry name" value="NUDIX_BOX"/>
    <property type="match status" value="1"/>
</dbReference>
<name>A0ABQ1QL97_9RHOB</name>
<dbReference type="InterPro" id="IPR015797">
    <property type="entry name" value="NUDIX_hydrolase-like_dom_sf"/>
</dbReference>
<comment type="cofactor">
    <cofactor evidence="1">
        <name>Mg(2+)</name>
        <dbReference type="ChEBI" id="CHEBI:18420"/>
    </cofactor>
</comment>
<dbReference type="Proteomes" id="UP000617355">
    <property type="component" value="Unassembled WGS sequence"/>
</dbReference>
<evidence type="ECO:0000256" key="3">
    <source>
        <dbReference type="RuleBase" id="RU003476"/>
    </source>
</evidence>
<dbReference type="SUPFAM" id="SSF55811">
    <property type="entry name" value="Nudix"/>
    <property type="match status" value="1"/>
</dbReference>
<sequence length="140" mass="14435">MSPAAPVLGVLAVALRPGEALLVQRANPPDQGLWGFPGGKVEPGETVAEAALRELMEETGLRASAGPQLGSKEILHHAPDGRLLYHFFLVAVACEDARGALCAADDAAAARWVADADIHDGALPLSEGVADLLAAARARD</sequence>